<feature type="region of interest" description="Disordered" evidence="1">
    <location>
        <begin position="21"/>
        <end position="77"/>
    </location>
</feature>
<protein>
    <submittedName>
        <fullName evidence="3">Uncharacterized protein</fullName>
    </submittedName>
</protein>
<comment type="caution">
    <text evidence="3">The sequence shown here is derived from an EMBL/GenBank/DDBJ whole genome shotgun (WGS) entry which is preliminary data.</text>
</comment>
<name>A0A9P5Y078_9AGAR</name>
<dbReference type="EMBL" id="MU150327">
    <property type="protein sequence ID" value="KAF9458906.1"/>
    <property type="molecule type" value="Genomic_DNA"/>
</dbReference>
<keyword evidence="2" id="KW-0732">Signal</keyword>
<evidence type="ECO:0000256" key="1">
    <source>
        <dbReference type="SAM" id="MobiDB-lite"/>
    </source>
</evidence>
<dbReference type="Proteomes" id="UP000807353">
    <property type="component" value="Unassembled WGS sequence"/>
</dbReference>
<reference evidence="3" key="1">
    <citation type="submission" date="2020-11" db="EMBL/GenBank/DDBJ databases">
        <authorList>
            <consortium name="DOE Joint Genome Institute"/>
            <person name="Ahrendt S."/>
            <person name="Riley R."/>
            <person name="Andreopoulos W."/>
            <person name="Labutti K."/>
            <person name="Pangilinan J."/>
            <person name="Ruiz-Duenas F.J."/>
            <person name="Barrasa J.M."/>
            <person name="Sanchez-Garcia M."/>
            <person name="Camarero S."/>
            <person name="Miyauchi S."/>
            <person name="Serrano A."/>
            <person name="Linde D."/>
            <person name="Babiker R."/>
            <person name="Drula E."/>
            <person name="Ayuso-Fernandez I."/>
            <person name="Pacheco R."/>
            <person name="Padilla G."/>
            <person name="Ferreira P."/>
            <person name="Barriuso J."/>
            <person name="Kellner H."/>
            <person name="Castanera R."/>
            <person name="Alfaro M."/>
            <person name="Ramirez L."/>
            <person name="Pisabarro A.G."/>
            <person name="Kuo A."/>
            <person name="Tritt A."/>
            <person name="Lipzen A."/>
            <person name="He G."/>
            <person name="Yan M."/>
            <person name="Ng V."/>
            <person name="Cullen D."/>
            <person name="Martin F."/>
            <person name="Rosso M.-N."/>
            <person name="Henrissat B."/>
            <person name="Hibbett D."/>
            <person name="Martinez A.T."/>
            <person name="Grigoriev I.V."/>
        </authorList>
    </citation>
    <scope>NUCLEOTIDE SEQUENCE</scope>
    <source>
        <strain evidence="3">CBS 247.69</strain>
    </source>
</reference>
<feature type="chain" id="PRO_5040194399" evidence="2">
    <location>
        <begin position="25"/>
        <end position="133"/>
    </location>
</feature>
<accession>A0A9P5Y078</accession>
<feature type="compositionally biased region" description="Pro residues" evidence="1">
    <location>
        <begin position="26"/>
        <end position="35"/>
    </location>
</feature>
<evidence type="ECO:0000313" key="4">
    <source>
        <dbReference type="Proteomes" id="UP000807353"/>
    </source>
</evidence>
<feature type="signal peptide" evidence="2">
    <location>
        <begin position="1"/>
        <end position="24"/>
    </location>
</feature>
<organism evidence="3 4">
    <name type="scientific">Collybia nuda</name>
    <dbReference type="NCBI Taxonomy" id="64659"/>
    <lineage>
        <taxon>Eukaryota</taxon>
        <taxon>Fungi</taxon>
        <taxon>Dikarya</taxon>
        <taxon>Basidiomycota</taxon>
        <taxon>Agaricomycotina</taxon>
        <taxon>Agaricomycetes</taxon>
        <taxon>Agaricomycetidae</taxon>
        <taxon>Agaricales</taxon>
        <taxon>Tricholomatineae</taxon>
        <taxon>Clitocybaceae</taxon>
        <taxon>Collybia</taxon>
    </lineage>
</organism>
<evidence type="ECO:0000313" key="3">
    <source>
        <dbReference type="EMBL" id="KAF9458906.1"/>
    </source>
</evidence>
<evidence type="ECO:0000256" key="2">
    <source>
        <dbReference type="SAM" id="SignalP"/>
    </source>
</evidence>
<dbReference type="AlphaFoldDB" id="A0A9P5Y078"/>
<proteinExistence type="predicted"/>
<sequence>MYSTLFRRIIPLFAFTTAAPSALSFPTPPPPPPVLDPALEALGPPAESDGGEPSFLSAPGQASRGEDGSSDGVRGLAFVPGGEVPPVGPPVLGEGFVCVGVGPPTSNIHSGISVASSLIFSLILSLRLLSTAL</sequence>
<gene>
    <name evidence="3" type="ORF">BDZ94DRAFT_1269392</name>
</gene>
<keyword evidence="4" id="KW-1185">Reference proteome</keyword>